<gene>
    <name evidence="1" type="ORF">RZN69_00470</name>
</gene>
<dbReference type="EMBL" id="CP136920">
    <property type="protein sequence ID" value="WOO41541.1"/>
    <property type="molecule type" value="Genomic_DNA"/>
</dbReference>
<dbReference type="SUPFAM" id="SSF48208">
    <property type="entry name" value="Six-hairpin glycosidases"/>
    <property type="match status" value="1"/>
</dbReference>
<evidence type="ECO:0000313" key="1">
    <source>
        <dbReference type="EMBL" id="WOO41541.1"/>
    </source>
</evidence>
<sequence>MSFNDSNPVRETGFGERLFLRTQLKPGYGCEQLHQLISDYVTLLLGNLSFVLQRYDPIDGSGFIDTKFDLHEGSDFNEAHSIKSKNVVYGWVQGRALEALAEHYYWAMDFQEEIGENSIILREEIVNVLKGLSDRLEAMRNRHGGRLSFLMKEDGTALAVGSNNQLIERELPEPMTFGYTDIFYAKGLFSAAKVTGDKGKALDATLLFDSVVEAIREERFVSDQLVLDADNRSLKRTREKRTYANRMIAIGGLEIFLRHTGDLKYAEAGIEFIRHAIDNYVNLDGRISNIPQFVMWEYTTLLGEPFIEDGQLCCLPGHVLEFVGLSLKFIHCCEGTLGDCFQSELDGFRAVLPKILLANFKGGWNPSGMGIYQSIDLLSGLSFYSQMPWWNLPETIRAAVGCAKIVPDEERRGFLEIARLCSNAFLMHYVQAPPYLLSIQALDADGDPDRSIPAVPDLDPCYHTGLSLIDAMRYFSLSLTDPESTTHRRQS</sequence>
<dbReference type="AlphaFoldDB" id="A0AAQ3L9F7"/>
<proteinExistence type="predicted"/>
<dbReference type="GO" id="GO:0005975">
    <property type="term" value="P:carbohydrate metabolic process"/>
    <property type="evidence" value="ECO:0007669"/>
    <property type="project" value="InterPro"/>
</dbReference>
<protein>
    <submittedName>
        <fullName evidence="1">Uncharacterized protein</fullName>
    </submittedName>
</protein>
<accession>A0AAQ3L9F7</accession>
<dbReference type="Proteomes" id="UP001304300">
    <property type="component" value="Chromosome"/>
</dbReference>
<dbReference type="KEGG" id="puo:RZN69_00470"/>
<keyword evidence="2" id="KW-1185">Reference proteome</keyword>
<dbReference type="Gene3D" id="1.50.10.10">
    <property type="match status" value="1"/>
</dbReference>
<dbReference type="InterPro" id="IPR012341">
    <property type="entry name" value="6hp_glycosidase-like_sf"/>
</dbReference>
<reference evidence="1 2" key="1">
    <citation type="submission" date="2023-10" db="EMBL/GenBank/DDBJ databases">
        <title>Rubellicoccus peritrichatus gen. nov., sp. nov., isolated from an algae of coral reef tank.</title>
        <authorList>
            <person name="Luo J."/>
        </authorList>
    </citation>
    <scope>NUCLEOTIDE SEQUENCE [LARGE SCALE GENOMIC DNA]</scope>
    <source>
        <strain evidence="1 2">CR14</strain>
    </source>
</reference>
<name>A0AAQ3L9F7_9BACT</name>
<organism evidence="1 2">
    <name type="scientific">Rubellicoccus peritrichatus</name>
    <dbReference type="NCBI Taxonomy" id="3080537"/>
    <lineage>
        <taxon>Bacteria</taxon>
        <taxon>Pseudomonadati</taxon>
        <taxon>Verrucomicrobiota</taxon>
        <taxon>Opitutia</taxon>
        <taxon>Puniceicoccales</taxon>
        <taxon>Cerasicoccaceae</taxon>
        <taxon>Rubellicoccus</taxon>
    </lineage>
</organism>
<dbReference type="RefSeq" id="WP_317834025.1">
    <property type="nucleotide sequence ID" value="NZ_CP136920.1"/>
</dbReference>
<evidence type="ECO:0000313" key="2">
    <source>
        <dbReference type="Proteomes" id="UP001304300"/>
    </source>
</evidence>
<dbReference type="InterPro" id="IPR008928">
    <property type="entry name" value="6-hairpin_glycosidase_sf"/>
</dbReference>